<dbReference type="EMBL" id="JAHSPG010000006">
    <property type="protein sequence ID" value="MBV4357602.1"/>
    <property type="molecule type" value="Genomic_DNA"/>
</dbReference>
<organism evidence="4 5">
    <name type="scientific">Pinibacter aurantiacus</name>
    <dbReference type="NCBI Taxonomy" id="2851599"/>
    <lineage>
        <taxon>Bacteria</taxon>
        <taxon>Pseudomonadati</taxon>
        <taxon>Bacteroidota</taxon>
        <taxon>Chitinophagia</taxon>
        <taxon>Chitinophagales</taxon>
        <taxon>Chitinophagaceae</taxon>
        <taxon>Pinibacter</taxon>
    </lineage>
</organism>
<dbReference type="PANTHER" id="PTHR30329">
    <property type="entry name" value="STATOR ELEMENT OF FLAGELLAR MOTOR COMPLEX"/>
    <property type="match status" value="1"/>
</dbReference>
<keyword evidence="2" id="KW-0732">Signal</keyword>
<evidence type="ECO:0000313" key="4">
    <source>
        <dbReference type="EMBL" id="MBV4357602.1"/>
    </source>
</evidence>
<feature type="signal peptide" evidence="2">
    <location>
        <begin position="1"/>
        <end position="21"/>
    </location>
</feature>
<evidence type="ECO:0000313" key="5">
    <source>
        <dbReference type="Proteomes" id="UP000812270"/>
    </source>
</evidence>
<dbReference type="AlphaFoldDB" id="A0A9E2W856"/>
<feature type="chain" id="PRO_5039052281" evidence="2">
    <location>
        <begin position="22"/>
        <end position="443"/>
    </location>
</feature>
<dbReference type="Proteomes" id="UP000812270">
    <property type="component" value="Unassembled WGS sequence"/>
</dbReference>
<accession>A0A9E2W856</accession>
<keyword evidence="1" id="KW-0472">Membrane</keyword>
<evidence type="ECO:0000259" key="3">
    <source>
        <dbReference type="PROSITE" id="PS51123"/>
    </source>
</evidence>
<evidence type="ECO:0000256" key="1">
    <source>
        <dbReference type="PROSITE-ProRule" id="PRU00473"/>
    </source>
</evidence>
<protein>
    <submittedName>
        <fullName evidence="4">OmpA family protein</fullName>
    </submittedName>
</protein>
<dbReference type="GO" id="GO:0016020">
    <property type="term" value="C:membrane"/>
    <property type="evidence" value="ECO:0007669"/>
    <property type="project" value="UniProtKB-UniRule"/>
</dbReference>
<dbReference type="CDD" id="cd07185">
    <property type="entry name" value="OmpA_C-like"/>
    <property type="match status" value="1"/>
</dbReference>
<dbReference type="PROSITE" id="PS51123">
    <property type="entry name" value="OMPA_2"/>
    <property type="match status" value="1"/>
</dbReference>
<dbReference type="Pfam" id="PF00691">
    <property type="entry name" value="OmpA"/>
    <property type="match status" value="1"/>
</dbReference>
<dbReference type="PANTHER" id="PTHR30329:SF21">
    <property type="entry name" value="LIPOPROTEIN YIAD-RELATED"/>
    <property type="match status" value="1"/>
</dbReference>
<dbReference type="InterPro" id="IPR006665">
    <property type="entry name" value="OmpA-like"/>
</dbReference>
<keyword evidence="5" id="KW-1185">Reference proteome</keyword>
<feature type="domain" description="OmpA-like" evidence="3">
    <location>
        <begin position="329"/>
        <end position="443"/>
    </location>
</feature>
<evidence type="ECO:0000256" key="2">
    <source>
        <dbReference type="SAM" id="SignalP"/>
    </source>
</evidence>
<reference evidence="4" key="1">
    <citation type="submission" date="2021-06" db="EMBL/GenBank/DDBJ databases">
        <authorList>
            <person name="Huq M.A."/>
        </authorList>
    </citation>
    <scope>NUCLEOTIDE SEQUENCE</scope>
    <source>
        <strain evidence="4">MAH-26</strain>
    </source>
</reference>
<dbReference type="InterPro" id="IPR050330">
    <property type="entry name" value="Bact_OuterMem_StrucFunc"/>
</dbReference>
<name>A0A9E2W856_9BACT</name>
<comment type="caution">
    <text evidence="4">The sequence shown here is derived from an EMBL/GenBank/DDBJ whole genome shotgun (WGS) entry which is preliminary data.</text>
</comment>
<dbReference type="InterPro" id="IPR025665">
    <property type="entry name" value="Beta-barrel_OMP_2"/>
</dbReference>
<sequence length="443" mass="47317">MNRKMLAMSLGLLAITGTAISQELSIEVNGGVQGLHYDLPGGKAKPQAGGALGVGYMFPVQKHWNVLTGINGAYYATKATLNGELPYSSFQVDDAGSAFQYNIKTTNYQEKQTFWAVTVPLMLQYHTTGEKTQWYINGGAKFILPFSGKAKASASQIAVSGYYPDMNVELKELPAHGFGTIQNWSGTHNLDLKPGAMASLATGVSFPISSCMRLYTGVYADYGLTNVYKKDASGSMLPYSATGVNNIAPGTVLNMEGTGSAKPIAFGVQVKLGFGRKKSKPAPADIHAEPDLTLKELPPPAANKDTQKIVEPVPAVQVPDSSPAPTISDAEKATVQQPIEFGKIGSTTVPVGLNSRLDSIADIMKKYPDMRIAIVGHTCDIASAATNYKVGLKRAQEVAAYLEKQGIAADRIDVSSKGETQPLVPNTSEKNRKINRRVVITVL</sequence>
<dbReference type="Pfam" id="PF13568">
    <property type="entry name" value="OMP_b-brl_2"/>
    <property type="match status" value="1"/>
</dbReference>
<proteinExistence type="predicted"/>
<dbReference type="RefSeq" id="WP_217791256.1">
    <property type="nucleotide sequence ID" value="NZ_JAHSPG010000006.1"/>
</dbReference>
<gene>
    <name evidence="4" type="ORF">KTO63_10615</name>
</gene>